<evidence type="ECO:0000256" key="5">
    <source>
        <dbReference type="ARBA" id="ARBA00049429"/>
    </source>
</evidence>
<comment type="caution">
    <text evidence="7">The sequence shown here is derived from an EMBL/GenBank/DDBJ whole genome shotgun (WGS) entry which is preliminary data.</text>
</comment>
<dbReference type="Gene3D" id="1.10.3930.10">
    <property type="entry name" value="Arginine deiminase"/>
    <property type="match status" value="1"/>
</dbReference>
<dbReference type="Proteomes" id="UP001139125">
    <property type="component" value="Unassembled WGS sequence"/>
</dbReference>
<dbReference type="PANTHER" id="PTHR47271">
    <property type="entry name" value="ARGININE DEIMINASE"/>
    <property type="match status" value="1"/>
</dbReference>
<dbReference type="SUPFAM" id="SSF55909">
    <property type="entry name" value="Pentein"/>
    <property type="match status" value="1"/>
</dbReference>
<protein>
    <recommendedName>
        <fullName evidence="3">arginine deiminase</fullName>
        <ecNumber evidence="3">3.5.3.6</ecNumber>
    </recommendedName>
</protein>
<dbReference type="PRINTS" id="PR01466">
    <property type="entry name" value="ARGDEIMINASE"/>
</dbReference>
<evidence type="ECO:0000256" key="4">
    <source>
        <dbReference type="ARBA" id="ARBA00022801"/>
    </source>
</evidence>
<sequence>MDINVSSEIGHLQGVIVHTPGHEVSLVNPELKDELLFDDIIFEEDARIEHLDMLEVFKTAMPAAGNVIEILDLLTEVFKNEDARLFFIEQLIKEFPEENLHVVEKELRKLDPKELLVFVTQGYLERSKGFSLNPSPNLLFTRDLAAVVGDNILISRAAKKARMRESLLMETLVEFHPLFESVREDAIKISGHQSIEGGDVLVVSDKLVLIGMSERTSFSGLMKGTEGLLNSGVETVLAVDIPKQRSSMHLDTIFTFADESECIVFPPAILEQKNNVVALFKDGDSIKTEMKSSLQSALEEETGRDFNFIKCGGEDRTNQFREQWTDGANVFALAPGVIVGYERNTNTFNTLVDHGYDLMNQFEFIEEYGKEGFTPKEGQKIAISFQGHELCRGRGGARCMTLPISRKSLTQ</sequence>
<organism evidence="7 8">
    <name type="scientific">Gracilimonas sediminicola</name>
    <dbReference type="NCBI Taxonomy" id="2952158"/>
    <lineage>
        <taxon>Bacteria</taxon>
        <taxon>Pseudomonadati</taxon>
        <taxon>Balneolota</taxon>
        <taxon>Balneolia</taxon>
        <taxon>Balneolales</taxon>
        <taxon>Balneolaceae</taxon>
        <taxon>Gracilimonas</taxon>
    </lineage>
</organism>
<comment type="pathway">
    <text evidence="1">Amino-acid degradation; L-arginine degradation via ADI pathway; carbamoyl phosphate from L-arginine: step 1/2.</text>
</comment>
<feature type="active site" description="Amidino-cysteine intermediate" evidence="6">
    <location>
        <position position="399"/>
    </location>
</feature>
<dbReference type="GO" id="GO:0019546">
    <property type="term" value="P:L-arginine deiminase pathway"/>
    <property type="evidence" value="ECO:0007669"/>
    <property type="project" value="TreeGrafter"/>
</dbReference>
<evidence type="ECO:0000256" key="1">
    <source>
        <dbReference type="ARBA" id="ARBA00005213"/>
    </source>
</evidence>
<comment type="catalytic activity">
    <reaction evidence="5">
        <text>L-arginine + H2O = L-citrulline + NH4(+)</text>
        <dbReference type="Rhea" id="RHEA:19597"/>
        <dbReference type="ChEBI" id="CHEBI:15377"/>
        <dbReference type="ChEBI" id="CHEBI:28938"/>
        <dbReference type="ChEBI" id="CHEBI:32682"/>
        <dbReference type="ChEBI" id="CHEBI:57743"/>
        <dbReference type="EC" id="3.5.3.6"/>
    </reaction>
</comment>
<accession>A0A9X2L2N2</accession>
<proteinExistence type="inferred from homology"/>
<evidence type="ECO:0000313" key="8">
    <source>
        <dbReference type="Proteomes" id="UP001139125"/>
    </source>
</evidence>
<dbReference type="RefSeq" id="WP_255133962.1">
    <property type="nucleotide sequence ID" value="NZ_JANDBC010000001.1"/>
</dbReference>
<comment type="similarity">
    <text evidence="2">Belongs to the arginine deiminase family.</text>
</comment>
<keyword evidence="4" id="KW-0378">Hydrolase</keyword>
<dbReference type="PANTHER" id="PTHR47271:SF2">
    <property type="entry name" value="ARGININE DEIMINASE"/>
    <property type="match status" value="1"/>
</dbReference>
<evidence type="ECO:0000256" key="2">
    <source>
        <dbReference type="ARBA" id="ARBA00010206"/>
    </source>
</evidence>
<reference evidence="7" key="1">
    <citation type="submission" date="2022-06" db="EMBL/GenBank/DDBJ databases">
        <title>Gracilimonas sp. CAU 1638 isolated from sea sediment.</title>
        <authorList>
            <person name="Kim W."/>
        </authorList>
    </citation>
    <scope>NUCLEOTIDE SEQUENCE</scope>
    <source>
        <strain evidence="7">CAU 1638</strain>
    </source>
</reference>
<gene>
    <name evidence="7" type="ORF">NM125_06445</name>
</gene>
<evidence type="ECO:0000256" key="3">
    <source>
        <dbReference type="ARBA" id="ARBA00012171"/>
    </source>
</evidence>
<evidence type="ECO:0000256" key="6">
    <source>
        <dbReference type="PIRSR" id="PIRSR006356-1"/>
    </source>
</evidence>
<dbReference type="Gene3D" id="3.75.10.10">
    <property type="entry name" value="L-arginine/glycine Amidinotransferase, Chain A"/>
    <property type="match status" value="1"/>
</dbReference>
<dbReference type="PIRSF" id="PIRSF006356">
    <property type="entry name" value="Arg_deiminase"/>
    <property type="match status" value="1"/>
</dbReference>
<dbReference type="GO" id="GO:0016990">
    <property type="term" value="F:arginine deiminase activity"/>
    <property type="evidence" value="ECO:0007669"/>
    <property type="project" value="UniProtKB-EC"/>
</dbReference>
<evidence type="ECO:0000313" key="7">
    <source>
        <dbReference type="EMBL" id="MCP9291216.1"/>
    </source>
</evidence>
<dbReference type="EC" id="3.5.3.6" evidence="3"/>
<dbReference type="InterPro" id="IPR003876">
    <property type="entry name" value="Arg_deiminase"/>
</dbReference>
<dbReference type="AlphaFoldDB" id="A0A9X2L2N2"/>
<dbReference type="Pfam" id="PF02274">
    <property type="entry name" value="ADI"/>
    <property type="match status" value="1"/>
</dbReference>
<name>A0A9X2L2N2_9BACT</name>
<keyword evidence="8" id="KW-1185">Reference proteome</keyword>
<dbReference type="EMBL" id="JANDBC010000001">
    <property type="protein sequence ID" value="MCP9291216.1"/>
    <property type="molecule type" value="Genomic_DNA"/>
</dbReference>